<name>A0A1F4TNQ8_UNCSA</name>
<dbReference type="EMBL" id="MEUI01000019">
    <property type="protein sequence ID" value="OGC34344.1"/>
    <property type="molecule type" value="Genomic_DNA"/>
</dbReference>
<evidence type="ECO:0000256" key="1">
    <source>
        <dbReference type="SAM" id="SignalP"/>
    </source>
</evidence>
<protein>
    <recommendedName>
        <fullName evidence="2">Nitroreductase domain-containing protein</fullName>
    </recommendedName>
</protein>
<proteinExistence type="predicted"/>
<accession>A0A1F4TNQ8</accession>
<evidence type="ECO:0000313" key="3">
    <source>
        <dbReference type="EMBL" id="OGC34344.1"/>
    </source>
</evidence>
<comment type="caution">
    <text evidence="3">The sequence shown here is derived from an EMBL/GenBank/DDBJ whole genome shotgun (WGS) entry which is preliminary data.</text>
</comment>
<dbReference type="Pfam" id="PF00881">
    <property type="entry name" value="Nitroreductase"/>
    <property type="match status" value="1"/>
</dbReference>
<evidence type="ECO:0000313" key="4">
    <source>
        <dbReference type="Proteomes" id="UP000177309"/>
    </source>
</evidence>
<dbReference type="CDD" id="cd02142">
    <property type="entry name" value="McbC_SagB-like_oxidoreductase"/>
    <property type="match status" value="1"/>
</dbReference>
<dbReference type="InterPro" id="IPR052544">
    <property type="entry name" value="Bacteriocin_Proc_Enz"/>
</dbReference>
<organism evidence="3 4">
    <name type="scientific">candidate division WOR-1 bacterium RIFOXYC2_FULL_41_25</name>
    <dbReference type="NCBI Taxonomy" id="1802586"/>
    <lineage>
        <taxon>Bacteria</taxon>
        <taxon>Bacillati</taxon>
        <taxon>Saganbacteria</taxon>
    </lineage>
</organism>
<gene>
    <name evidence="3" type="ORF">A2462_07775</name>
</gene>
<dbReference type="Gene3D" id="3.40.109.10">
    <property type="entry name" value="NADH Oxidase"/>
    <property type="match status" value="1"/>
</dbReference>
<feature type="signal peptide" evidence="1">
    <location>
        <begin position="1"/>
        <end position="21"/>
    </location>
</feature>
<dbReference type="PANTHER" id="PTHR43745:SF2">
    <property type="entry name" value="NITROREDUCTASE MJ1384-RELATED"/>
    <property type="match status" value="1"/>
</dbReference>
<feature type="chain" id="PRO_5009514616" description="Nitroreductase domain-containing protein" evidence="1">
    <location>
        <begin position="22"/>
        <end position="215"/>
    </location>
</feature>
<feature type="domain" description="Nitroreductase" evidence="2">
    <location>
        <begin position="42"/>
        <end position="213"/>
    </location>
</feature>
<evidence type="ECO:0000259" key="2">
    <source>
        <dbReference type="Pfam" id="PF00881"/>
    </source>
</evidence>
<dbReference type="GO" id="GO:0016491">
    <property type="term" value="F:oxidoreductase activity"/>
    <property type="evidence" value="ECO:0007669"/>
    <property type="project" value="InterPro"/>
</dbReference>
<dbReference type="AlphaFoldDB" id="A0A1F4TNQ8"/>
<dbReference type="InterPro" id="IPR020051">
    <property type="entry name" value="SagB-type_dehydrogenase"/>
</dbReference>
<dbReference type="Proteomes" id="UP000177309">
    <property type="component" value="Unassembled WGS sequence"/>
</dbReference>
<reference evidence="3 4" key="1">
    <citation type="journal article" date="2016" name="Nat. Commun.">
        <title>Thousands of microbial genomes shed light on interconnected biogeochemical processes in an aquifer system.</title>
        <authorList>
            <person name="Anantharaman K."/>
            <person name="Brown C.T."/>
            <person name="Hug L.A."/>
            <person name="Sharon I."/>
            <person name="Castelle C.J."/>
            <person name="Probst A.J."/>
            <person name="Thomas B.C."/>
            <person name="Singh A."/>
            <person name="Wilkins M.J."/>
            <person name="Karaoz U."/>
            <person name="Brodie E.L."/>
            <person name="Williams K.H."/>
            <person name="Hubbard S.S."/>
            <person name="Banfield J.F."/>
        </authorList>
    </citation>
    <scope>NUCLEOTIDE SEQUENCE [LARGE SCALE GENOMIC DNA]</scope>
</reference>
<dbReference type="NCBIfam" id="TIGR03605">
    <property type="entry name" value="antibiot_sagB"/>
    <property type="match status" value="1"/>
</dbReference>
<dbReference type="InterPro" id="IPR029479">
    <property type="entry name" value="Nitroreductase"/>
</dbReference>
<dbReference type="SUPFAM" id="SSF55469">
    <property type="entry name" value="FMN-dependent nitroreductase-like"/>
    <property type="match status" value="1"/>
</dbReference>
<dbReference type="PANTHER" id="PTHR43745">
    <property type="entry name" value="NITROREDUCTASE MJ1384-RELATED"/>
    <property type="match status" value="1"/>
</dbReference>
<keyword evidence="1" id="KW-0732">Signal</keyword>
<sequence>MLRKLLILFLLLVLCTATTLAAKIITLPKPTKSGMVSLEESIDKRRSEREYRTNDLSQDQLSQVLWAAQGITDSSFGFRTAPSAGALYPLKIYVIKKDGVFRYLPDGHRLLQLSEEDKRPSLLRASLGQGFIREAPVSIVLSANFSITQATYGARAFRYVCMETGHVAENIHLQAVALGLASIPVGAFWDDVIKKVLELPDDEDPLYIIPVGYTK</sequence>
<dbReference type="InterPro" id="IPR000415">
    <property type="entry name" value="Nitroreductase-like"/>
</dbReference>